<name>A0A4Y7JYG7_PAPSO</name>
<dbReference type="Pfam" id="PF08660">
    <property type="entry name" value="Alg14"/>
    <property type="match status" value="1"/>
</dbReference>
<dbReference type="InterPro" id="IPR044837">
    <property type="entry name" value="REM16-like"/>
</dbReference>
<evidence type="ECO:0000313" key="10">
    <source>
        <dbReference type="Proteomes" id="UP000316621"/>
    </source>
</evidence>
<dbReference type="FunFam" id="3.40.50.2000:FF:000182">
    <property type="entry name" value="UDP-N-acetylglucosamine transferase subunit ALG14 isogeny"/>
    <property type="match status" value="1"/>
</dbReference>
<keyword evidence="4" id="KW-0804">Transcription</keyword>
<dbReference type="GO" id="GO:0003677">
    <property type="term" value="F:DNA binding"/>
    <property type="evidence" value="ECO:0007669"/>
    <property type="project" value="UniProtKB-KW"/>
</dbReference>
<dbReference type="PROSITE" id="PS50863">
    <property type="entry name" value="B3"/>
    <property type="match status" value="5"/>
</dbReference>
<dbReference type="PANTHER" id="PTHR31391">
    <property type="entry name" value="B3 DOMAIN-CONTAINING PROTEIN OS11G0197600-RELATED"/>
    <property type="match status" value="1"/>
</dbReference>
<comment type="subcellular location">
    <subcellularLocation>
        <location evidence="1">Nucleus</location>
    </subcellularLocation>
</comment>
<dbReference type="SUPFAM" id="SSF101936">
    <property type="entry name" value="DNA-binding pseudobarrel domain"/>
    <property type="match status" value="5"/>
</dbReference>
<keyword evidence="2" id="KW-0805">Transcription regulation</keyword>
<evidence type="ECO:0000256" key="7">
    <source>
        <dbReference type="SAM" id="Phobius"/>
    </source>
</evidence>
<dbReference type="CDD" id="cd10017">
    <property type="entry name" value="B3_DNA"/>
    <property type="match status" value="5"/>
</dbReference>
<dbReference type="SMART" id="SM01019">
    <property type="entry name" value="B3"/>
    <property type="match status" value="5"/>
</dbReference>
<dbReference type="Gene3D" id="3.40.50.2000">
    <property type="entry name" value="Glycogen Phosphorylase B"/>
    <property type="match status" value="1"/>
</dbReference>
<evidence type="ECO:0000256" key="2">
    <source>
        <dbReference type="ARBA" id="ARBA00023015"/>
    </source>
</evidence>
<dbReference type="GO" id="GO:0006488">
    <property type="term" value="P:dolichol-linked oligosaccharide biosynthetic process"/>
    <property type="evidence" value="ECO:0007669"/>
    <property type="project" value="InterPro"/>
</dbReference>
<dbReference type="OMA" id="TLMHNIV"/>
<feature type="transmembrane region" description="Helical" evidence="7">
    <location>
        <begin position="46"/>
        <end position="66"/>
    </location>
</feature>
<evidence type="ECO:0000259" key="8">
    <source>
        <dbReference type="PROSITE" id="PS50863"/>
    </source>
</evidence>
<feature type="domain" description="TF-B3" evidence="8">
    <location>
        <begin position="496"/>
        <end position="592"/>
    </location>
</feature>
<evidence type="ECO:0000256" key="3">
    <source>
        <dbReference type="ARBA" id="ARBA00023125"/>
    </source>
</evidence>
<feature type="domain" description="TF-B3" evidence="8">
    <location>
        <begin position="1053"/>
        <end position="1152"/>
    </location>
</feature>
<sequence length="1166" mass="132684">MYRSRFNQKPSNWIHQMLMKILLVTKSVLIMEKGNGCCFSITTMPNLITILITIFIIFIIRILLVIHQSKKPLHYSPPKAVSTLIVLGSGGHTAEMINLIRVLQRDRFTPRVYVAASTDNMSLQKAQVLEASVVDQAGLDKLKETAQFMQIYRSREVGQSYLTSIGTTLIALGHALLLMIKIRPQVILCNGPGTCFPLCVIAFLFKVLGIRWSSIFYVESIARVKRLSLSGLLLYKLHIADLIFVQWPHLQKKYPRTLYSQKQDFKRSKYHLSTMHFFKIFHSSIIRDKRLELPKEFTRKFGKELSESDHAILQIPNGIWHIGIRKAKGLVMFENGWPEFMEFYSICVGHLMVFRYDGNSKFQVHIFGMNATEIKYPSHFENTDREVEVISTHSDDIELISAHPAAVDIISVHSDSSTQSNGEPSLSTLGVFASNEDNHNQMVESAMCELPQPSQLQRAFSSKSRPKRSCTAAFQASQLQESALKASAKFTSDNPFFKAIMRSSYLKRGTLGVPNAFGTSYLKNRTRFAVTLMVSYGRTWEARYFSRVKGRRSLSGLGKFVSDNHLRDGDVCVFELVDRVKVKINVHIFRVSQEIITIHSGSRTICEPSMSTLVEFASSEGRLNLEAEPATHEFPQASRKRKAFSSKLTHKRSYTTTLQAIRLQESALEAAEKFTSDNPFYKVLMRPSYVRGGYVRVPMVFAKRYLKITTQMAVTLGVSDGRTWEVLYLARAQHDRRLSQGWPKFVSDNHLKEGDLCVFELVDRINIEMKVHIFRVSQEIISIHSSSGTQTKYEPPMSTLVEFASSEGRVNQKAEPDTHEFRGASRKQEASSKLTPKRSYTAAFQESRLQDSAVEAANEFTSDNPFYRVLMQSSYLKAGYVRVPAVFATSYLKYGTQIGVILRGSDGRTWEVEYLSLTHSNRGLYQGWAKFVSDNHLKEGDICVFELVDKTNVEMKVHIFRVSQEIISIHSSSGTQTKYEPPMSTFVEFASSEGRVNQKAEPATHEFPQASRKRKAFSSKLAHKRSYTTAFQASQLLESALEAAEDFTSDNPFYKILMRPSYVKGGYVVVPKAFGTSYLKNRVQMVATLRVSLSDGRTWKVRCVSRSRNTKKLSLGWNEFVTDNHVKEGDACVFELVDRINFEMNVHIFRASILAVQWYWWVMNLI</sequence>
<proteinExistence type="predicted"/>
<dbReference type="PANTHER" id="PTHR31391:SF160">
    <property type="entry name" value="B3 DOMAIN-CONTAINING PROTEIN OS01G0723500-LIKE ISOFORM X1"/>
    <property type="match status" value="1"/>
</dbReference>
<feature type="domain" description="TF-B3" evidence="8">
    <location>
        <begin position="866"/>
        <end position="963"/>
    </location>
</feature>
<protein>
    <recommendedName>
        <fullName evidence="8">TF-B3 domain-containing protein</fullName>
    </recommendedName>
</protein>
<dbReference type="InterPro" id="IPR003340">
    <property type="entry name" value="B3_DNA-bd"/>
</dbReference>
<dbReference type="Pfam" id="PF02362">
    <property type="entry name" value="B3"/>
    <property type="match status" value="5"/>
</dbReference>
<keyword evidence="5" id="KW-0539">Nucleus</keyword>
<reference evidence="9 10" key="1">
    <citation type="journal article" date="2018" name="Science">
        <title>The opium poppy genome and morphinan production.</title>
        <authorList>
            <person name="Guo L."/>
            <person name="Winzer T."/>
            <person name="Yang X."/>
            <person name="Li Y."/>
            <person name="Ning Z."/>
            <person name="He Z."/>
            <person name="Teodor R."/>
            <person name="Lu Y."/>
            <person name="Bowser T.A."/>
            <person name="Graham I.A."/>
            <person name="Ye K."/>
        </authorList>
    </citation>
    <scope>NUCLEOTIDE SEQUENCE [LARGE SCALE GENOMIC DNA]</scope>
    <source>
        <strain evidence="10">cv. HN1</strain>
        <tissue evidence="9">Leaves</tissue>
    </source>
</reference>
<dbReference type="EMBL" id="CM010720">
    <property type="protein sequence ID" value="RZC66123.1"/>
    <property type="molecule type" value="Genomic_DNA"/>
</dbReference>
<evidence type="ECO:0000256" key="5">
    <source>
        <dbReference type="ARBA" id="ARBA00023242"/>
    </source>
</evidence>
<keyword evidence="10" id="KW-1185">Reference proteome</keyword>
<accession>A0A4Y7JYG7</accession>
<dbReference type="STRING" id="3469.A0A4Y7JYG7"/>
<evidence type="ECO:0000256" key="6">
    <source>
        <dbReference type="SAM" id="MobiDB-lite"/>
    </source>
</evidence>
<keyword evidence="7" id="KW-0812">Transmembrane</keyword>
<dbReference type="InterPro" id="IPR015300">
    <property type="entry name" value="DNA-bd_pseudobarrel_sf"/>
</dbReference>
<feature type="region of interest" description="Disordered" evidence="6">
    <location>
        <begin position="806"/>
        <end position="838"/>
    </location>
</feature>
<dbReference type="GO" id="GO:0005634">
    <property type="term" value="C:nucleus"/>
    <property type="evidence" value="ECO:0007669"/>
    <property type="project" value="UniProtKB-SubCell"/>
</dbReference>
<feature type="domain" description="TF-B3" evidence="8">
    <location>
        <begin position="680"/>
        <end position="777"/>
    </location>
</feature>
<evidence type="ECO:0000256" key="4">
    <source>
        <dbReference type="ARBA" id="ARBA00023163"/>
    </source>
</evidence>
<dbReference type="Gramene" id="RZC66123">
    <property type="protein sequence ID" value="RZC66123"/>
    <property type="gene ID" value="C5167_009822"/>
</dbReference>
<feature type="domain" description="TF-B3" evidence="8">
    <location>
        <begin position="276"/>
        <end position="370"/>
    </location>
</feature>
<feature type="compositionally biased region" description="Basic and acidic residues" evidence="6">
    <location>
        <begin position="810"/>
        <end position="830"/>
    </location>
</feature>
<keyword evidence="7" id="KW-1133">Transmembrane helix</keyword>
<feature type="transmembrane region" description="Helical" evidence="7">
    <location>
        <begin position="161"/>
        <end position="179"/>
    </location>
</feature>
<gene>
    <name evidence="9" type="ORF">C5167_009822</name>
</gene>
<keyword evidence="7" id="KW-0472">Membrane</keyword>
<dbReference type="InterPro" id="IPR013969">
    <property type="entry name" value="Oligosacch_biosynth_Alg14"/>
</dbReference>
<keyword evidence="3" id="KW-0238">DNA-binding</keyword>
<organism evidence="9 10">
    <name type="scientific">Papaver somniferum</name>
    <name type="common">Opium poppy</name>
    <dbReference type="NCBI Taxonomy" id="3469"/>
    <lineage>
        <taxon>Eukaryota</taxon>
        <taxon>Viridiplantae</taxon>
        <taxon>Streptophyta</taxon>
        <taxon>Embryophyta</taxon>
        <taxon>Tracheophyta</taxon>
        <taxon>Spermatophyta</taxon>
        <taxon>Magnoliopsida</taxon>
        <taxon>Ranunculales</taxon>
        <taxon>Papaveraceae</taxon>
        <taxon>Papaveroideae</taxon>
        <taxon>Papaver</taxon>
    </lineage>
</organism>
<dbReference type="AlphaFoldDB" id="A0A4Y7JYG7"/>
<evidence type="ECO:0000256" key="1">
    <source>
        <dbReference type="ARBA" id="ARBA00004123"/>
    </source>
</evidence>
<dbReference type="Proteomes" id="UP000316621">
    <property type="component" value="Chromosome 6"/>
</dbReference>
<dbReference type="Gene3D" id="2.40.330.10">
    <property type="entry name" value="DNA-binding pseudobarrel domain"/>
    <property type="match status" value="5"/>
</dbReference>
<evidence type="ECO:0000313" key="9">
    <source>
        <dbReference type="EMBL" id="RZC66123.1"/>
    </source>
</evidence>